<dbReference type="GO" id="GO:0005634">
    <property type="term" value="C:nucleus"/>
    <property type="evidence" value="ECO:0007669"/>
    <property type="project" value="UniProtKB-SubCell"/>
</dbReference>
<dbReference type="EMBL" id="NMUH01000452">
    <property type="protein sequence ID" value="MQL79402.1"/>
    <property type="molecule type" value="Genomic_DNA"/>
</dbReference>
<dbReference type="GO" id="GO:0000785">
    <property type="term" value="C:chromatin"/>
    <property type="evidence" value="ECO:0007669"/>
    <property type="project" value="TreeGrafter"/>
</dbReference>
<keyword evidence="2" id="KW-0227">DNA damage</keyword>
<dbReference type="GO" id="GO:0006281">
    <property type="term" value="P:DNA repair"/>
    <property type="evidence" value="ECO:0007669"/>
    <property type="project" value="UniProtKB-KW"/>
</dbReference>
<dbReference type="PANTHER" id="PTHR12663">
    <property type="entry name" value="ANDROGEN INDUCED INHIBITOR OF PROLIFERATION AS3 / PDS5-RELATED"/>
    <property type="match status" value="1"/>
</dbReference>
<evidence type="ECO:0000256" key="1">
    <source>
        <dbReference type="ARBA" id="ARBA00004123"/>
    </source>
</evidence>
<gene>
    <name evidence="6" type="ORF">Taro_011839</name>
</gene>
<name>A0A843U2G3_COLES</name>
<evidence type="ECO:0000256" key="2">
    <source>
        <dbReference type="ARBA" id="ARBA00022763"/>
    </source>
</evidence>
<comment type="caution">
    <text evidence="6">The sequence shown here is derived from an EMBL/GenBank/DDBJ whole genome shotgun (WGS) entry which is preliminary data.</text>
</comment>
<keyword evidence="4" id="KW-0539">Nucleus</keyword>
<evidence type="ECO:0000256" key="3">
    <source>
        <dbReference type="ARBA" id="ARBA00023204"/>
    </source>
</evidence>
<keyword evidence="3" id="KW-0234">DNA repair</keyword>
<evidence type="ECO:0000313" key="6">
    <source>
        <dbReference type="EMBL" id="MQL79402.1"/>
    </source>
</evidence>
<keyword evidence="7" id="KW-1185">Reference proteome</keyword>
<evidence type="ECO:0000256" key="4">
    <source>
        <dbReference type="ARBA" id="ARBA00023242"/>
    </source>
</evidence>
<feature type="region of interest" description="Disordered" evidence="5">
    <location>
        <begin position="276"/>
        <end position="312"/>
    </location>
</feature>
<dbReference type="InterPro" id="IPR039776">
    <property type="entry name" value="Pds5"/>
</dbReference>
<protein>
    <submittedName>
        <fullName evidence="6">Uncharacterized protein</fullName>
    </submittedName>
</protein>
<feature type="compositionally biased region" description="Basic and acidic residues" evidence="5">
    <location>
        <begin position="291"/>
        <end position="312"/>
    </location>
</feature>
<dbReference type="AlphaFoldDB" id="A0A843U2G3"/>
<dbReference type="GO" id="GO:0007064">
    <property type="term" value="P:mitotic sister chromatid cohesion"/>
    <property type="evidence" value="ECO:0007669"/>
    <property type="project" value="InterPro"/>
</dbReference>
<dbReference type="OrthoDB" id="200660at2759"/>
<accession>A0A843U2G3</accession>
<reference evidence="6" key="1">
    <citation type="submission" date="2017-07" db="EMBL/GenBank/DDBJ databases">
        <title>Taro Niue Genome Assembly and Annotation.</title>
        <authorList>
            <person name="Atibalentja N."/>
            <person name="Keating K."/>
            <person name="Fields C.J."/>
        </authorList>
    </citation>
    <scope>NUCLEOTIDE SEQUENCE</scope>
    <source>
        <strain evidence="6">Niue_2</strain>
        <tissue evidence="6">Leaf</tissue>
    </source>
</reference>
<dbReference type="Proteomes" id="UP000652761">
    <property type="component" value="Unassembled WGS sequence"/>
</dbReference>
<organism evidence="6 7">
    <name type="scientific">Colocasia esculenta</name>
    <name type="common">Wild taro</name>
    <name type="synonym">Arum esculentum</name>
    <dbReference type="NCBI Taxonomy" id="4460"/>
    <lineage>
        <taxon>Eukaryota</taxon>
        <taxon>Viridiplantae</taxon>
        <taxon>Streptophyta</taxon>
        <taxon>Embryophyta</taxon>
        <taxon>Tracheophyta</taxon>
        <taxon>Spermatophyta</taxon>
        <taxon>Magnoliopsida</taxon>
        <taxon>Liliopsida</taxon>
        <taxon>Araceae</taxon>
        <taxon>Aroideae</taxon>
        <taxon>Colocasieae</taxon>
        <taxon>Colocasia</taxon>
    </lineage>
</organism>
<dbReference type="PANTHER" id="PTHR12663:SF50">
    <property type="entry name" value="SISTER CHROMATID COHESION PROTEIN PDS5 HOMOLOG B"/>
    <property type="match status" value="1"/>
</dbReference>
<proteinExistence type="predicted"/>
<evidence type="ECO:0000256" key="5">
    <source>
        <dbReference type="SAM" id="MobiDB-lite"/>
    </source>
</evidence>
<evidence type="ECO:0000313" key="7">
    <source>
        <dbReference type="Proteomes" id="UP000652761"/>
    </source>
</evidence>
<dbReference type="Pfam" id="PF20168">
    <property type="entry name" value="PDS5"/>
    <property type="match status" value="1"/>
</dbReference>
<sequence length="391" mass="44036">MMLAKDGSSVIRKSFIDKVNKLLKEHSIPKRYGCAFALASAGPLPDFQADPLEYLTEFFKEYNREPCICQNSSVQDKDAGSMTAFPAYIVVFLIHVLAHDQGFPSGNCQDEETYAKFCSPLIVLLQASVNPDFYDSRKFDINEIVSYIFGIFRAVKKAVDAVDAHFTSKLHCLSDIALLVMKKLTPNFKPPSHAPRLVLLPSSFYKVGYEASLHTESSIDEGFVERILLVAQSLFALPPIIDDKRVGKSHDHTVQLDVKKSNEKKLLQVEQAATLESKKKGEKPGAIGNRKKTEEMPLQKSDSDSTDRGKSGKNEVLVGRRISLWSRANKWIQESYGTKIVMLISFEIYLLIQMVFLHVGQSSMFLYSACLREDIICLIIAYFSWGYVTFM</sequence>
<comment type="subcellular location">
    <subcellularLocation>
        <location evidence="1">Nucleus</location>
    </subcellularLocation>
</comment>